<evidence type="ECO:0000313" key="2">
    <source>
        <dbReference type="Proteomes" id="UP000050326"/>
    </source>
</evidence>
<dbReference type="InterPro" id="IPR014054">
    <property type="entry name" value="Phage_regulatory_Rha"/>
</dbReference>
<protein>
    <submittedName>
        <fullName evidence="1">Phage regulatory protein Rha</fullName>
    </submittedName>
</protein>
<dbReference type="OrthoDB" id="9812611at2"/>
<dbReference type="STRING" id="36849.OXPF_34400"/>
<dbReference type="EMBL" id="LKET01000045">
    <property type="protein sequence ID" value="KPU43008.1"/>
    <property type="molecule type" value="Genomic_DNA"/>
</dbReference>
<comment type="caution">
    <text evidence="1">The sequence shown here is derived from an EMBL/GenBank/DDBJ whole genome shotgun (WGS) entry which is preliminary data.</text>
</comment>
<dbReference type="Proteomes" id="UP000050326">
    <property type="component" value="Unassembled WGS sequence"/>
</dbReference>
<dbReference type="Pfam" id="PF09669">
    <property type="entry name" value="Phage_pRha"/>
    <property type="match status" value="1"/>
</dbReference>
<sequence length="245" mass="27888">MNELTVINQNGQLLIDSREVAGMTEFKHYQILEKLEGTKTVKGIIPTMTDHKIMVSDYFIESSYKDASGKENKCYLFTKMGCEFIANKFTGEKGILFTAKYVKRFNEMEQALRQPPHSEDKEKLAEARLKNANAKGANVLLKIANSQDLSKEYRQILYSYASQIIAGKPLLPMPNVIEKTLSAEEVGLELGISANMVGRIAKEHNLKTEQYGKWFHDKSKYSNKEVESFRYYESVIPIIKAILEA</sequence>
<evidence type="ECO:0000313" key="1">
    <source>
        <dbReference type="EMBL" id="KPU43008.1"/>
    </source>
</evidence>
<keyword evidence="2" id="KW-1185">Reference proteome</keyword>
<proteinExistence type="predicted"/>
<accession>A0A0N8NSU5</accession>
<name>A0A0N8NSU5_9CLOT</name>
<dbReference type="RefSeq" id="WP_054876435.1">
    <property type="nucleotide sequence ID" value="NZ_LKET01000045.1"/>
</dbReference>
<dbReference type="AlphaFoldDB" id="A0A0N8NSU5"/>
<reference evidence="1 2" key="1">
    <citation type="submission" date="2015-09" db="EMBL/GenBank/DDBJ databases">
        <title>Genome sequence of Oxobacter pfennigii DSM 3222.</title>
        <authorList>
            <person name="Poehlein A."/>
            <person name="Bengelsdorf F.R."/>
            <person name="Schiel-Bengelsdorf B."/>
            <person name="Duerre P."/>
            <person name="Daniel R."/>
        </authorList>
    </citation>
    <scope>NUCLEOTIDE SEQUENCE [LARGE SCALE GENOMIC DNA]</scope>
    <source>
        <strain evidence="1 2">DSM 3222</strain>
    </source>
</reference>
<organism evidence="1 2">
    <name type="scientific">Oxobacter pfennigii</name>
    <dbReference type="NCBI Taxonomy" id="36849"/>
    <lineage>
        <taxon>Bacteria</taxon>
        <taxon>Bacillati</taxon>
        <taxon>Bacillota</taxon>
        <taxon>Clostridia</taxon>
        <taxon>Eubacteriales</taxon>
        <taxon>Clostridiaceae</taxon>
        <taxon>Oxobacter</taxon>
    </lineage>
</organism>
<gene>
    <name evidence="1" type="ORF">OXPF_34400</name>
</gene>
<dbReference type="PATRIC" id="fig|36849.3.peg.3641"/>